<gene>
    <name evidence="2" type="ORF">ABS361_19035</name>
</gene>
<dbReference type="PANTHER" id="PTHR47396">
    <property type="entry name" value="TYPE I RESTRICTION ENZYME ECOKI R PROTEIN"/>
    <property type="match status" value="1"/>
</dbReference>
<accession>A0AAU7XAX5</accession>
<reference evidence="2" key="1">
    <citation type="submission" date="2024-06" db="EMBL/GenBank/DDBJ databases">
        <title>Methylostella associata gen. nov., sp. nov., a novel Ancalomicrobiaceae-affiliated facultatively methylotrophic bacteria that feed on methanotrophs of the genus Methylococcus.</title>
        <authorList>
            <person name="Saltykova V."/>
            <person name="Danilova O.V."/>
            <person name="Oshkin I.Y."/>
            <person name="Belova S.E."/>
            <person name="Pimenov N.V."/>
            <person name="Dedysh S.N."/>
        </authorList>
    </citation>
    <scope>NUCLEOTIDE SEQUENCE</scope>
    <source>
        <strain evidence="2">S20</strain>
    </source>
</reference>
<evidence type="ECO:0000313" key="2">
    <source>
        <dbReference type="EMBL" id="XBY44116.1"/>
    </source>
</evidence>
<evidence type="ECO:0000259" key="1">
    <source>
        <dbReference type="SMART" id="SM00487"/>
    </source>
</evidence>
<name>A0AAU7XAX5_9HYPH</name>
<dbReference type="REBASE" id="839676">
    <property type="entry name" value="AbaS20ORF19045P"/>
</dbReference>
<protein>
    <submittedName>
        <fullName evidence="2">DEAD/DEAH box helicase family protein</fullName>
    </submittedName>
</protein>
<dbReference type="InterPro" id="IPR014001">
    <property type="entry name" value="Helicase_ATP-bd"/>
</dbReference>
<dbReference type="Pfam" id="PF04851">
    <property type="entry name" value="ResIII"/>
    <property type="match status" value="1"/>
</dbReference>
<dbReference type="KEGG" id="mflg:ABS361_19035"/>
<dbReference type="PANTHER" id="PTHR47396:SF1">
    <property type="entry name" value="ATP-DEPENDENT HELICASE IRC3-RELATED"/>
    <property type="match status" value="1"/>
</dbReference>
<dbReference type="InterPro" id="IPR006935">
    <property type="entry name" value="Helicase/UvrB_N"/>
</dbReference>
<sequence length="888" mass="98492">MTLPLFTLKSYQLETLATLRRYLEKTVELGDADTAFYAITKRSYVPPPSLPGLPYVCLRVPTGGGKTVLAAHTVAIAADSFLRTDAPTVLWLVPSQTIREQTLASLQDRANPNRRALADRFGENVRVMTVQEALYAKRADYDGGLVVIVATIQAFRVEETEGRKVYEANGELMDHFSGLADGQRALLDAGPSGDPVPSLANVLRIRRPMVIVDEAHNARTDLSFDTLARLKPSLIVEFTATPVTPEEHKPEKGIYASNVLHHVSAAELKAADMIKLPVVLRGRADPRETIGDAMAWLDELTATAAAEEKTTGEFVRPVMLLQAEAKSKDRPTLHAEEVKRILVDDFRVPDDHVVIATGDSKGLDGVDLFDRDCRVRFIITQQALKEGWDCSFAYVLCSVAEQKSPRAVEQLLGRVLRLPRAKRKVHEDLNRAYAFATTTSFQNAANTLRDGLVNNGFERVEAQALVRAVPVIPGFEERGSAFVFEEALPAEIDATSFKTNIETATGGRVEIDLSTGTIRARGALTDYDRTALKLAMPEAAAVVIDQLVHRSRGARLKVPDAAQEAIRFAVPRLAVTTPTGPQLFDRAHFLDIPWKLEESDPAPILDFFAPPKPAGDEAHVDVSTAGQVTVQFVTDLHEQLSLALAERGWTKNALVNWIDRRLPFSSRRDITRVSSTLFIAKALDVITAKTGMTVEALAKAKFRLVEAFVKVIGKHRDEREKTAFEQALFPQSGLEFATSSAVELVFDENRYGYNQPYKGGTDFKKHLFRVIGDLEPRGEEHECAVYLDRLKEVKAWVRNTARQPHSFWLQTSSDKFYPDFVALLNDGRVLAIEYKGAHLASADDAKEKRLIGELWAERSGGKCLFLMIENKEFVQVERITDHESEGTC</sequence>
<dbReference type="GO" id="GO:0004386">
    <property type="term" value="F:helicase activity"/>
    <property type="evidence" value="ECO:0007669"/>
    <property type="project" value="UniProtKB-KW"/>
</dbReference>
<dbReference type="Gene3D" id="3.40.50.300">
    <property type="entry name" value="P-loop containing nucleotide triphosphate hydrolases"/>
    <property type="match status" value="2"/>
</dbReference>
<dbReference type="InterPro" id="IPR050742">
    <property type="entry name" value="Helicase_Restrict-Modif_Enz"/>
</dbReference>
<feature type="domain" description="Helicase ATP-binding" evidence="1">
    <location>
        <begin position="4"/>
        <end position="262"/>
    </location>
</feature>
<keyword evidence="2" id="KW-0378">Hydrolase</keyword>
<keyword evidence="2" id="KW-0547">Nucleotide-binding</keyword>
<keyword evidence="2" id="KW-0067">ATP-binding</keyword>
<dbReference type="GO" id="GO:0005829">
    <property type="term" value="C:cytosol"/>
    <property type="evidence" value="ECO:0007669"/>
    <property type="project" value="TreeGrafter"/>
</dbReference>
<dbReference type="SMART" id="SM00487">
    <property type="entry name" value="DEXDc"/>
    <property type="match status" value="1"/>
</dbReference>
<dbReference type="GO" id="GO:0005524">
    <property type="term" value="F:ATP binding"/>
    <property type="evidence" value="ECO:0007669"/>
    <property type="project" value="InterPro"/>
</dbReference>
<dbReference type="EMBL" id="CP158568">
    <property type="protein sequence ID" value="XBY44116.1"/>
    <property type="molecule type" value="Genomic_DNA"/>
</dbReference>
<dbReference type="SUPFAM" id="SSF52540">
    <property type="entry name" value="P-loop containing nucleoside triphosphate hydrolases"/>
    <property type="match status" value="2"/>
</dbReference>
<dbReference type="GO" id="GO:0016787">
    <property type="term" value="F:hydrolase activity"/>
    <property type="evidence" value="ECO:0007669"/>
    <property type="project" value="InterPro"/>
</dbReference>
<keyword evidence="2" id="KW-0347">Helicase</keyword>
<proteinExistence type="predicted"/>
<organism evidence="2">
    <name type="scientific">Methyloraptor flagellatus</name>
    <dbReference type="NCBI Taxonomy" id="3162530"/>
    <lineage>
        <taxon>Bacteria</taxon>
        <taxon>Pseudomonadati</taxon>
        <taxon>Pseudomonadota</taxon>
        <taxon>Alphaproteobacteria</taxon>
        <taxon>Hyphomicrobiales</taxon>
        <taxon>Ancalomicrobiaceae</taxon>
        <taxon>Methyloraptor</taxon>
    </lineage>
</organism>
<dbReference type="RefSeq" id="WP_407049210.1">
    <property type="nucleotide sequence ID" value="NZ_CP158568.1"/>
</dbReference>
<dbReference type="AlphaFoldDB" id="A0AAU7XAX5"/>
<dbReference type="GO" id="GO:0003677">
    <property type="term" value="F:DNA binding"/>
    <property type="evidence" value="ECO:0007669"/>
    <property type="project" value="InterPro"/>
</dbReference>
<dbReference type="InterPro" id="IPR027417">
    <property type="entry name" value="P-loop_NTPase"/>
</dbReference>